<dbReference type="PROSITE" id="PS51257">
    <property type="entry name" value="PROKAR_LIPOPROTEIN"/>
    <property type="match status" value="1"/>
</dbReference>
<name>E6PJ57_9ZZZZ</name>
<dbReference type="EMBL" id="CABL01000019">
    <property type="protein sequence ID" value="CBH76499.1"/>
    <property type="molecule type" value="Genomic_DNA"/>
</dbReference>
<sequence length="176" mass="17872">MKKGRIALLVGTCLSLALAGCGGSTAGTGSGSSTPVYVHMNGGNEFLEPTVAVSPGEPVVFVNEDTEPHTVLGYHPSTGKLNPVINGDPAGTPGAGHPVATYTVRLKKPGIYAYYCSVHAVLAKTYGSAVQPAHRPGVHGYPGAMAGEIIVTTDPTLIAQNPASSAKKVLNGYFGG</sequence>
<gene>
    <name evidence="1" type="ORF">CARN1_0979</name>
</gene>
<evidence type="ECO:0000313" key="1">
    <source>
        <dbReference type="EMBL" id="CBH76499.1"/>
    </source>
</evidence>
<protein>
    <submittedName>
        <fullName evidence="1">Putative Cupredoxin</fullName>
    </submittedName>
</protein>
<accession>E6PJ57</accession>
<proteinExistence type="predicted"/>
<reference evidence="1" key="1">
    <citation type="submission" date="2009-10" db="EMBL/GenBank/DDBJ databases">
        <title>Diversity of trophic interactions inside an arsenic-rich microbial ecosystem.</title>
        <authorList>
            <person name="Bertin P.N."/>
            <person name="Heinrich-Salmeron A."/>
            <person name="Pelletier E."/>
            <person name="Goulhen-Chollet F."/>
            <person name="Arsene-Ploetze F."/>
            <person name="Gallien S."/>
            <person name="Calteau A."/>
            <person name="Vallenet D."/>
            <person name="Casiot C."/>
            <person name="Chane-Woon-Ming B."/>
            <person name="Giloteaux L."/>
            <person name="Barakat M."/>
            <person name="Bonnefoy V."/>
            <person name="Bruneel O."/>
            <person name="Chandler M."/>
            <person name="Cleiss J."/>
            <person name="Duran R."/>
            <person name="Elbaz-Poulichet F."/>
            <person name="Fonknechten N."/>
            <person name="Lauga B."/>
            <person name="Mornico D."/>
            <person name="Ortet P."/>
            <person name="Schaeffer C."/>
            <person name="Siguier P."/>
            <person name="Alexander Thil Smith A."/>
            <person name="Van Dorsselaer A."/>
            <person name="Weissenbach J."/>
            <person name="Medigue C."/>
            <person name="Le Paslier D."/>
        </authorList>
    </citation>
    <scope>NUCLEOTIDE SEQUENCE</scope>
</reference>
<organism evidence="1">
    <name type="scientific">mine drainage metagenome</name>
    <dbReference type="NCBI Taxonomy" id="410659"/>
    <lineage>
        <taxon>unclassified sequences</taxon>
        <taxon>metagenomes</taxon>
        <taxon>ecological metagenomes</taxon>
    </lineage>
</organism>
<comment type="caution">
    <text evidence="1">The sequence shown here is derived from an EMBL/GenBank/DDBJ whole genome shotgun (WGS) entry which is preliminary data.</text>
</comment>
<dbReference type="Gene3D" id="2.60.40.420">
    <property type="entry name" value="Cupredoxins - blue copper proteins"/>
    <property type="match status" value="1"/>
</dbReference>
<dbReference type="AlphaFoldDB" id="E6PJ57"/>
<dbReference type="InterPro" id="IPR008972">
    <property type="entry name" value="Cupredoxin"/>
</dbReference>
<dbReference type="SUPFAM" id="SSF49503">
    <property type="entry name" value="Cupredoxins"/>
    <property type="match status" value="1"/>
</dbReference>